<dbReference type="KEGG" id="bsed:DN745_16010"/>
<dbReference type="PANTHER" id="PTHR32179:SF3">
    <property type="entry name" value="NICOTINATE-NUCLEOTIDE PYROPHOSPHORYLASE [CARBOXYLATING]"/>
    <property type="match status" value="1"/>
</dbReference>
<accession>A0A2Z4FP03</accession>
<dbReference type="UniPathway" id="UPA00253">
    <property type="reaction ID" value="UER00331"/>
</dbReference>
<comment type="similarity">
    <text evidence="3 12">Belongs to the NadC/ModD family.</text>
</comment>
<evidence type="ECO:0000256" key="8">
    <source>
        <dbReference type="ARBA" id="ARBA00022679"/>
    </source>
</evidence>
<dbReference type="GO" id="GO:0005737">
    <property type="term" value="C:cytoplasm"/>
    <property type="evidence" value="ECO:0007669"/>
    <property type="project" value="TreeGrafter"/>
</dbReference>
<dbReference type="SUPFAM" id="SSF54675">
    <property type="entry name" value="Nicotinate/Quinolinate PRTase N-terminal domain-like"/>
    <property type="match status" value="1"/>
</dbReference>
<gene>
    <name evidence="13" type="primary">nadC</name>
    <name evidence="13" type="ORF">DN745_16010</name>
</gene>
<dbReference type="InterPro" id="IPR004393">
    <property type="entry name" value="NadC"/>
</dbReference>
<keyword evidence="7 12" id="KW-0328">Glycosyltransferase</keyword>
<evidence type="ECO:0000313" key="14">
    <source>
        <dbReference type="Proteomes" id="UP000249799"/>
    </source>
</evidence>
<dbReference type="Gene3D" id="3.20.20.70">
    <property type="entry name" value="Aldolase class I"/>
    <property type="match status" value="1"/>
</dbReference>
<comment type="function">
    <text evidence="1">Involved in the catabolism of quinolinic acid (QA).</text>
</comment>
<name>A0A2Z4FP03_9DELT</name>
<dbReference type="GO" id="GO:0004514">
    <property type="term" value="F:nicotinate-nucleotide diphosphorylase (carboxylating) activity"/>
    <property type="evidence" value="ECO:0007669"/>
    <property type="project" value="UniProtKB-EC"/>
</dbReference>
<dbReference type="Gene3D" id="3.90.1170.20">
    <property type="entry name" value="Quinolinate phosphoribosyl transferase, N-terminal domain"/>
    <property type="match status" value="1"/>
</dbReference>
<dbReference type="GO" id="GO:0009435">
    <property type="term" value="P:NAD+ biosynthetic process"/>
    <property type="evidence" value="ECO:0007669"/>
    <property type="project" value="UniProtKB-UniPathway"/>
</dbReference>
<dbReference type="OrthoDB" id="9782546at2"/>
<reference evidence="13 14" key="1">
    <citation type="submission" date="2018-06" db="EMBL/GenBank/DDBJ databases">
        <title>Lujinxingia sediminis gen. nov. sp. nov., a new facultative anaerobic member of the class Deltaproteobacteria, and proposal of Lujinxingaceae fam. nov.</title>
        <authorList>
            <person name="Guo L.-Y."/>
            <person name="Li C.-M."/>
            <person name="Wang S."/>
            <person name="Du Z.-J."/>
        </authorList>
    </citation>
    <scope>NUCLEOTIDE SEQUENCE [LARGE SCALE GENOMIC DNA]</scope>
    <source>
        <strain evidence="13 14">FA350</strain>
    </source>
</reference>
<dbReference type="InterPro" id="IPR036068">
    <property type="entry name" value="Nicotinate_pribotase-like_C"/>
</dbReference>
<dbReference type="AlphaFoldDB" id="A0A2Z4FP03"/>
<evidence type="ECO:0000256" key="10">
    <source>
        <dbReference type="ARBA" id="ARBA00047445"/>
    </source>
</evidence>
<evidence type="ECO:0000256" key="3">
    <source>
        <dbReference type="ARBA" id="ARBA00009400"/>
    </source>
</evidence>
<dbReference type="EMBL" id="CP030032">
    <property type="protein sequence ID" value="AWV90737.1"/>
    <property type="molecule type" value="Genomic_DNA"/>
</dbReference>
<dbReference type="Proteomes" id="UP000249799">
    <property type="component" value="Chromosome"/>
</dbReference>
<keyword evidence="6" id="KW-0662">Pyridine nucleotide biosynthesis</keyword>
<evidence type="ECO:0000256" key="9">
    <source>
        <dbReference type="ARBA" id="ARBA00033102"/>
    </source>
</evidence>
<keyword evidence="8 12" id="KW-0808">Transferase</keyword>
<dbReference type="InterPro" id="IPR002638">
    <property type="entry name" value="Quinolinate_PRibosylTrfase_C"/>
</dbReference>
<dbReference type="InterPro" id="IPR027277">
    <property type="entry name" value="NadC/ModD"/>
</dbReference>
<evidence type="ECO:0000256" key="7">
    <source>
        <dbReference type="ARBA" id="ARBA00022676"/>
    </source>
</evidence>
<dbReference type="GO" id="GO:0034213">
    <property type="term" value="P:quinolinate catabolic process"/>
    <property type="evidence" value="ECO:0007669"/>
    <property type="project" value="TreeGrafter"/>
</dbReference>
<comment type="pathway">
    <text evidence="2">Cofactor biosynthesis; NAD(+) biosynthesis; nicotinate D-ribonucleotide from quinolinate: step 1/1.</text>
</comment>
<dbReference type="InterPro" id="IPR013785">
    <property type="entry name" value="Aldolase_TIM"/>
</dbReference>
<organism evidence="13 14">
    <name type="scientific">Bradymonas sediminis</name>
    <dbReference type="NCBI Taxonomy" id="1548548"/>
    <lineage>
        <taxon>Bacteria</taxon>
        <taxon>Deltaproteobacteria</taxon>
        <taxon>Bradymonadales</taxon>
        <taxon>Bradymonadaceae</taxon>
        <taxon>Bradymonas</taxon>
    </lineage>
</organism>
<dbReference type="Pfam" id="PF02749">
    <property type="entry name" value="QRPTase_N"/>
    <property type="match status" value="1"/>
</dbReference>
<dbReference type="InterPro" id="IPR022412">
    <property type="entry name" value="Quinolinate_PRibosylTrfase_N"/>
</dbReference>
<dbReference type="SUPFAM" id="SSF51690">
    <property type="entry name" value="Nicotinate/Quinolinate PRTase C-terminal domain-like"/>
    <property type="match status" value="1"/>
</dbReference>
<evidence type="ECO:0000256" key="6">
    <source>
        <dbReference type="ARBA" id="ARBA00022642"/>
    </source>
</evidence>
<evidence type="ECO:0000256" key="4">
    <source>
        <dbReference type="ARBA" id="ARBA00011218"/>
    </source>
</evidence>
<comment type="subunit">
    <text evidence="4">Hexamer formed by 3 homodimers.</text>
</comment>
<dbReference type="CDD" id="cd01572">
    <property type="entry name" value="QPRTase"/>
    <property type="match status" value="1"/>
</dbReference>
<dbReference type="NCBIfam" id="TIGR00078">
    <property type="entry name" value="nadC"/>
    <property type="match status" value="1"/>
</dbReference>
<evidence type="ECO:0000256" key="2">
    <source>
        <dbReference type="ARBA" id="ARBA00004893"/>
    </source>
</evidence>
<comment type="catalytic activity">
    <reaction evidence="10">
        <text>nicotinate beta-D-ribonucleotide + CO2 + diphosphate = quinolinate + 5-phospho-alpha-D-ribose 1-diphosphate + 2 H(+)</text>
        <dbReference type="Rhea" id="RHEA:12733"/>
        <dbReference type="ChEBI" id="CHEBI:15378"/>
        <dbReference type="ChEBI" id="CHEBI:16526"/>
        <dbReference type="ChEBI" id="CHEBI:29959"/>
        <dbReference type="ChEBI" id="CHEBI:33019"/>
        <dbReference type="ChEBI" id="CHEBI:57502"/>
        <dbReference type="ChEBI" id="CHEBI:58017"/>
        <dbReference type="EC" id="2.4.2.19"/>
    </reaction>
</comment>
<protein>
    <recommendedName>
        <fullName evidence="11">Probable nicotinate-nucleotide pyrophosphorylase [carboxylating]</fullName>
        <ecNumber evidence="5">2.4.2.19</ecNumber>
    </recommendedName>
    <alternativeName>
        <fullName evidence="9">Quinolinate phosphoribosyltransferase [decarboxylating]</fullName>
    </alternativeName>
</protein>
<evidence type="ECO:0000256" key="12">
    <source>
        <dbReference type="PIRNR" id="PIRNR006250"/>
    </source>
</evidence>
<dbReference type="PANTHER" id="PTHR32179">
    <property type="entry name" value="NICOTINATE-NUCLEOTIDE PYROPHOSPHORYLASE [CARBOXYLATING]"/>
    <property type="match status" value="1"/>
</dbReference>
<keyword evidence="14" id="KW-1185">Reference proteome</keyword>
<dbReference type="Pfam" id="PF01729">
    <property type="entry name" value="QRPTase_C"/>
    <property type="match status" value="1"/>
</dbReference>
<dbReference type="PIRSF" id="PIRSF006250">
    <property type="entry name" value="NadC_ModD"/>
    <property type="match status" value="1"/>
</dbReference>
<evidence type="ECO:0000256" key="5">
    <source>
        <dbReference type="ARBA" id="ARBA00011944"/>
    </source>
</evidence>
<dbReference type="EC" id="2.4.2.19" evidence="5"/>
<evidence type="ECO:0000313" key="13">
    <source>
        <dbReference type="EMBL" id="AWV90737.1"/>
    </source>
</evidence>
<sequence>MLYISPRIRRLIDMAIEEDDVGFDVASAVFFSGGAAGVNQAEVVDARLVAKQDLTLAGVAMVDAVFERVDPALKWTFDFSDGELVRRGEVIGRARGRAISILRAERIALNFLQRMSGIATQTATYVAALGESTTRILDTRKTLPGYRELDKYAVRCGGGMNHRFSLSAGVMLKDNHLAAAGGDIAEAVRRVREQAPPTLKIEVEVSNLDELQLALDASADIIMLDNMSTNMMAEAVSIVDEFCKNQRSGAVSAAGLRRHIALEASGNITLERLPELADLGLDYISSGALTHSVEAADISLKF</sequence>
<dbReference type="FunFam" id="3.90.1170.20:FF:000001">
    <property type="entry name" value="Nicotinate-nucleotide diphosphorylase (Carboxylating)"/>
    <property type="match status" value="1"/>
</dbReference>
<evidence type="ECO:0000256" key="11">
    <source>
        <dbReference type="ARBA" id="ARBA00069173"/>
    </source>
</evidence>
<dbReference type="RefSeq" id="WP_111336360.1">
    <property type="nucleotide sequence ID" value="NZ_CP030032.1"/>
</dbReference>
<dbReference type="InterPro" id="IPR037128">
    <property type="entry name" value="Quinolinate_PRibosylTase_N_sf"/>
</dbReference>
<dbReference type="FunFam" id="3.20.20.70:FF:000030">
    <property type="entry name" value="Nicotinate-nucleotide pyrophosphorylase, carboxylating"/>
    <property type="match status" value="1"/>
</dbReference>
<proteinExistence type="inferred from homology"/>
<evidence type="ECO:0000256" key="1">
    <source>
        <dbReference type="ARBA" id="ARBA00003237"/>
    </source>
</evidence>